<dbReference type="SUPFAM" id="SSF51069">
    <property type="entry name" value="Carbonic anhydrase"/>
    <property type="match status" value="1"/>
</dbReference>
<organism evidence="3 4">
    <name type="scientific">Enterococcus lacertideformus</name>
    <dbReference type="NCBI Taxonomy" id="2771493"/>
    <lineage>
        <taxon>Bacteria</taxon>
        <taxon>Bacillati</taxon>
        <taxon>Bacillota</taxon>
        <taxon>Bacilli</taxon>
        <taxon>Lactobacillales</taxon>
        <taxon>Enterococcaceae</taxon>
        <taxon>Enterococcus</taxon>
    </lineage>
</organism>
<accession>A0A931F949</accession>
<protein>
    <submittedName>
        <fullName evidence="3">Uncharacterized protein</fullName>
    </submittedName>
</protein>
<feature type="region of interest" description="Disordered" evidence="1">
    <location>
        <begin position="42"/>
        <end position="66"/>
    </location>
</feature>
<reference evidence="3" key="1">
    <citation type="submission" date="2020-09" db="EMBL/GenBank/DDBJ databases">
        <title>Genomic insights into the novelty and pathogenicity of a unique biofilm-forming Enterococcus sp. bacteria (Enterococcus lacertideformus) identified in reptiles.</title>
        <authorList>
            <person name="Agius J.E."/>
            <person name="Phalen D.N."/>
            <person name="Rose K."/>
            <person name="Eden J.-S."/>
        </authorList>
    </citation>
    <scope>NUCLEOTIDE SEQUENCE</scope>
    <source>
        <strain evidence="3">PHRS 0518</strain>
    </source>
</reference>
<dbReference type="Proteomes" id="UP000637757">
    <property type="component" value="Unassembled WGS sequence"/>
</dbReference>
<gene>
    <name evidence="3" type="ORF">IC227_09905</name>
</gene>
<keyword evidence="2" id="KW-0812">Transmembrane</keyword>
<name>A0A931F949_9ENTE</name>
<dbReference type="Gene3D" id="3.10.200.10">
    <property type="entry name" value="Alpha carbonic anhydrase"/>
    <property type="match status" value="1"/>
</dbReference>
<dbReference type="EMBL" id="JADAKE010000020">
    <property type="protein sequence ID" value="MBF8808529.1"/>
    <property type="molecule type" value="Genomic_DNA"/>
</dbReference>
<evidence type="ECO:0000256" key="1">
    <source>
        <dbReference type="SAM" id="MobiDB-lite"/>
    </source>
</evidence>
<dbReference type="InterPro" id="IPR036398">
    <property type="entry name" value="CA_dom_sf"/>
</dbReference>
<feature type="compositionally biased region" description="Polar residues" evidence="1">
    <location>
        <begin position="45"/>
        <end position="60"/>
    </location>
</feature>
<keyword evidence="2" id="KW-0472">Membrane</keyword>
<sequence length="130" mass="14789">MVHDITKNTFIERRDLNKNKILSTLFLCCTTTFIVAYTPNKESNDSASIKKTAVESTTHNNTKERDHLEYDHQEKWEAISGKMQSLINISTNKIEMMGADTGKITLNYGKEMSKVENNVHRIQVTSGGHQ</sequence>
<feature type="transmembrane region" description="Helical" evidence="2">
    <location>
        <begin position="21"/>
        <end position="39"/>
    </location>
</feature>
<evidence type="ECO:0000256" key="2">
    <source>
        <dbReference type="SAM" id="Phobius"/>
    </source>
</evidence>
<proteinExistence type="predicted"/>
<dbReference type="AlphaFoldDB" id="A0A931F949"/>
<keyword evidence="4" id="KW-1185">Reference proteome</keyword>
<evidence type="ECO:0000313" key="3">
    <source>
        <dbReference type="EMBL" id="MBF8808529.1"/>
    </source>
</evidence>
<keyword evidence="2" id="KW-1133">Transmembrane helix</keyword>
<comment type="caution">
    <text evidence="3">The sequence shown here is derived from an EMBL/GenBank/DDBJ whole genome shotgun (WGS) entry which is preliminary data.</text>
</comment>
<evidence type="ECO:0000313" key="4">
    <source>
        <dbReference type="Proteomes" id="UP000637757"/>
    </source>
</evidence>